<dbReference type="EMBL" id="CP001463">
    <property type="protein sequence ID" value="ACS90088.1"/>
    <property type="molecule type" value="Genomic_DNA"/>
</dbReference>
<evidence type="ECO:0000313" key="1">
    <source>
        <dbReference type="EMBL" id="ACS90088.1"/>
    </source>
</evidence>
<gene>
    <name evidence="1" type="ordered locus">TSIB_1032</name>
</gene>
<sequence>MTTIILVIFVTPPRIWIRLDGRKIVKDHKVDAHTFGKLLIQIQKQVNIIAEARYGKTIKPKFRLFLAEIQEGSVEATLEFSGSPTLTELQNWVAETHHQVYQAIQEEDEKTLDKTIIESLKDPLYGYRLLTSIEDVIPPTENYFIGISKDPSEKIIRLKSKQREFVRKMKNKYQQKATVEFIGIITDLHGKDPRYFVIDTTTGERIKVYIPPELEPQIKEYYKTVPVKIKGLMAKKARSREMKELKEVLPQKEIPLDKIGKFLLKEPILIEMEYDMEGNLWILKHKTLSIEGYGKTYKEALKDLEDSLEGLIVGFLAFKDEQLAESAKRIKKELSKYLDLNDFSHKYKPVVVKPLPIKEG</sequence>
<dbReference type="Proteomes" id="UP000009079">
    <property type="component" value="Chromosome"/>
</dbReference>
<name>C6A393_THESM</name>
<evidence type="ECO:0000313" key="2">
    <source>
        <dbReference type="Proteomes" id="UP000009079"/>
    </source>
</evidence>
<organism evidence="1 2">
    <name type="scientific">Thermococcus sibiricus (strain DSM 12597 / MM 739)</name>
    <dbReference type="NCBI Taxonomy" id="604354"/>
    <lineage>
        <taxon>Archaea</taxon>
        <taxon>Methanobacteriati</taxon>
        <taxon>Methanobacteriota</taxon>
        <taxon>Thermococci</taxon>
        <taxon>Thermococcales</taxon>
        <taxon>Thermococcaceae</taxon>
        <taxon>Thermococcus</taxon>
    </lineage>
</organism>
<proteinExistence type="predicted"/>
<keyword evidence="2" id="KW-1185">Reference proteome</keyword>
<accession>C6A393</accession>
<protein>
    <submittedName>
        <fullName evidence="1">Uncharacterized protein</fullName>
    </submittedName>
</protein>
<dbReference type="HOGENOM" id="CLU_803156_0_0_2"/>
<dbReference type="AlphaFoldDB" id="C6A393"/>
<dbReference type="eggNOG" id="arCOG08223">
    <property type="taxonomic scope" value="Archaea"/>
</dbReference>
<reference evidence="1 2" key="1">
    <citation type="journal article" date="2009" name="Appl. Environ. Microbiol.">
        <title>Metabolic versatility and indigenous origin of the archaeon Thermococcus sibiricus, isolated from a siberian oil reservoir, as revealed by genome analysis.</title>
        <authorList>
            <person name="Mardanov A.V."/>
            <person name="Ravin N.V."/>
            <person name="Svetlitchnyi V.A."/>
            <person name="Beletsky A.V."/>
            <person name="Miroshnichenko M.L."/>
            <person name="Bonch-Osmolovskaya E.A."/>
            <person name="Skryabin K.G."/>
        </authorList>
    </citation>
    <scope>NUCLEOTIDE SEQUENCE [LARGE SCALE GENOMIC DNA]</scope>
    <source>
        <strain evidence="2">DSM 12597 / MM 739</strain>
    </source>
</reference>
<dbReference type="KEGG" id="tsi:TSIB_1032"/>